<evidence type="ECO:0000313" key="2">
    <source>
        <dbReference type="Proteomes" id="UP000030671"/>
    </source>
</evidence>
<dbReference type="EMBL" id="KI925460">
    <property type="protein sequence ID" value="ETW79835.1"/>
    <property type="molecule type" value="Genomic_DNA"/>
</dbReference>
<gene>
    <name evidence="1" type="ORF">HETIRDRAFT_428238</name>
</gene>
<dbReference type="HOGENOM" id="CLU_801820_0_0_1"/>
<protein>
    <submittedName>
        <fullName evidence="1">Uncharacterized protein</fullName>
    </submittedName>
</protein>
<evidence type="ECO:0000313" key="1">
    <source>
        <dbReference type="EMBL" id="ETW79835.1"/>
    </source>
</evidence>
<dbReference type="KEGG" id="hir:HETIRDRAFT_428238"/>
<name>W4K3C9_HETIT</name>
<dbReference type="GeneID" id="20674258"/>
<dbReference type="RefSeq" id="XP_009548379.1">
    <property type="nucleotide sequence ID" value="XM_009550084.1"/>
</dbReference>
<accession>W4K3C9</accession>
<dbReference type="InParanoid" id="W4K3C9"/>
<dbReference type="Proteomes" id="UP000030671">
    <property type="component" value="Unassembled WGS sequence"/>
</dbReference>
<keyword evidence="2" id="KW-1185">Reference proteome</keyword>
<sequence>MWHMNLDQMFTAAFTDTNTSSLVCVTVPIYPMFAMSSSIGGTALDPFRTLSSKGVGTFASVTYVRVQLKVGILQISSRRGCHSNLLAVRCLYEELNKVEWDQNTLNPHLPTSPVHWPLSRMPDARWYDDECRSPRRTVPDSRRIGQTLATMGCDSDFTVETERRGGLRSSDVDARRNLATTTLRDEQLQTDRQARQDRTIAVHSGVFWTRFTVTLRSRASDTSRTSACEHYTYATLTHTAVLYRSEQEVRSVKCPPLGHVRGSPTRDEESSACPCLSVSACYIRKHLFNGLNYPVAVPITRLYYRFHHRPRESWPGYDCRNESRPHLRRHCGLQMIPHPETPVLGR</sequence>
<reference evidence="1 2" key="1">
    <citation type="journal article" date="2012" name="New Phytol.">
        <title>Insight into trade-off between wood decay and parasitism from the genome of a fungal forest pathogen.</title>
        <authorList>
            <person name="Olson A."/>
            <person name="Aerts A."/>
            <person name="Asiegbu F."/>
            <person name="Belbahri L."/>
            <person name="Bouzid O."/>
            <person name="Broberg A."/>
            <person name="Canback B."/>
            <person name="Coutinho P.M."/>
            <person name="Cullen D."/>
            <person name="Dalman K."/>
            <person name="Deflorio G."/>
            <person name="van Diepen L.T."/>
            <person name="Dunand C."/>
            <person name="Duplessis S."/>
            <person name="Durling M."/>
            <person name="Gonthier P."/>
            <person name="Grimwood J."/>
            <person name="Fossdal C.G."/>
            <person name="Hansson D."/>
            <person name="Henrissat B."/>
            <person name="Hietala A."/>
            <person name="Himmelstrand K."/>
            <person name="Hoffmeister D."/>
            <person name="Hogberg N."/>
            <person name="James T.Y."/>
            <person name="Karlsson M."/>
            <person name="Kohler A."/>
            <person name="Kues U."/>
            <person name="Lee Y.H."/>
            <person name="Lin Y.C."/>
            <person name="Lind M."/>
            <person name="Lindquist E."/>
            <person name="Lombard V."/>
            <person name="Lucas S."/>
            <person name="Lunden K."/>
            <person name="Morin E."/>
            <person name="Murat C."/>
            <person name="Park J."/>
            <person name="Raffaello T."/>
            <person name="Rouze P."/>
            <person name="Salamov A."/>
            <person name="Schmutz J."/>
            <person name="Solheim H."/>
            <person name="Stahlberg J."/>
            <person name="Velez H."/>
            <person name="de Vries R.P."/>
            <person name="Wiebenga A."/>
            <person name="Woodward S."/>
            <person name="Yakovlev I."/>
            <person name="Garbelotto M."/>
            <person name="Martin F."/>
            <person name="Grigoriev I.V."/>
            <person name="Stenlid J."/>
        </authorList>
    </citation>
    <scope>NUCLEOTIDE SEQUENCE [LARGE SCALE GENOMIC DNA]</scope>
    <source>
        <strain evidence="1 2">TC 32-1</strain>
    </source>
</reference>
<organism evidence="1 2">
    <name type="scientific">Heterobasidion irregulare (strain TC 32-1)</name>
    <dbReference type="NCBI Taxonomy" id="747525"/>
    <lineage>
        <taxon>Eukaryota</taxon>
        <taxon>Fungi</taxon>
        <taxon>Dikarya</taxon>
        <taxon>Basidiomycota</taxon>
        <taxon>Agaricomycotina</taxon>
        <taxon>Agaricomycetes</taxon>
        <taxon>Russulales</taxon>
        <taxon>Bondarzewiaceae</taxon>
        <taxon>Heterobasidion</taxon>
        <taxon>Heterobasidion annosum species complex</taxon>
    </lineage>
</organism>
<proteinExistence type="predicted"/>
<dbReference type="AlphaFoldDB" id="W4K3C9"/>